<reference evidence="1" key="1">
    <citation type="submission" date="2023-03" db="EMBL/GenBank/DDBJ databases">
        <title>Massive genome expansion in bonnet fungi (Mycena s.s.) driven by repeated elements and novel gene families across ecological guilds.</title>
        <authorList>
            <consortium name="Lawrence Berkeley National Laboratory"/>
            <person name="Harder C.B."/>
            <person name="Miyauchi S."/>
            <person name="Viragh M."/>
            <person name="Kuo A."/>
            <person name="Thoen E."/>
            <person name="Andreopoulos B."/>
            <person name="Lu D."/>
            <person name="Skrede I."/>
            <person name="Drula E."/>
            <person name="Henrissat B."/>
            <person name="Morin E."/>
            <person name="Kohler A."/>
            <person name="Barry K."/>
            <person name="LaButti K."/>
            <person name="Morin E."/>
            <person name="Salamov A."/>
            <person name="Lipzen A."/>
            <person name="Mereny Z."/>
            <person name="Hegedus B."/>
            <person name="Baldrian P."/>
            <person name="Stursova M."/>
            <person name="Weitz H."/>
            <person name="Taylor A."/>
            <person name="Grigoriev I.V."/>
            <person name="Nagy L.G."/>
            <person name="Martin F."/>
            <person name="Kauserud H."/>
        </authorList>
    </citation>
    <scope>NUCLEOTIDE SEQUENCE</scope>
    <source>
        <strain evidence="1">CBHHK200</strain>
    </source>
</reference>
<evidence type="ECO:0000313" key="1">
    <source>
        <dbReference type="EMBL" id="KAJ7017994.1"/>
    </source>
</evidence>
<evidence type="ECO:0000313" key="2">
    <source>
        <dbReference type="Proteomes" id="UP001218188"/>
    </source>
</evidence>
<protein>
    <recommendedName>
        <fullName evidence="3">Reverse transcriptase zinc-binding domain-containing protein</fullName>
    </recommendedName>
</protein>
<name>A0AAD6WR86_9AGAR</name>
<gene>
    <name evidence="1" type="ORF">C8F04DRAFT_978182</name>
</gene>
<proteinExistence type="predicted"/>
<keyword evidence="2" id="KW-1185">Reference proteome</keyword>
<dbReference type="AlphaFoldDB" id="A0AAD6WR86"/>
<dbReference type="EMBL" id="JARJCM010000367">
    <property type="protein sequence ID" value="KAJ7017994.1"/>
    <property type="molecule type" value="Genomic_DNA"/>
</dbReference>
<evidence type="ECO:0008006" key="3">
    <source>
        <dbReference type="Google" id="ProtNLM"/>
    </source>
</evidence>
<sequence>MAYGTYNIHNLHEPNTVSSSHQVTPWPPRCDCVTRREVLTTAERTVQIPKSNVKDNTVKQITLQVLATFSFCPTPAEIWMSVRNKDFSRQTKNFLWKSIHAAHRIGKFWKHIPDCEDRAICRFCDEPEDLEHILIKCKRPGQAQIWSLAEELWLKKHHTWPTPTLGLVLGCGLAVFKDDRGKTLPGLQRFYRILISESIFMIWKIRNNCVISRDGEPLPENEIHNKWLYAMNMRLTFDRALTNHAKYGRQISIKSSLVLQTWSSTLLKEDALPKDWIKQPRVLVGIEPKSSHPPLPALGQKG</sequence>
<comment type="caution">
    <text evidence="1">The sequence shown here is derived from an EMBL/GenBank/DDBJ whole genome shotgun (WGS) entry which is preliminary data.</text>
</comment>
<organism evidence="1 2">
    <name type="scientific">Mycena alexandri</name>
    <dbReference type="NCBI Taxonomy" id="1745969"/>
    <lineage>
        <taxon>Eukaryota</taxon>
        <taxon>Fungi</taxon>
        <taxon>Dikarya</taxon>
        <taxon>Basidiomycota</taxon>
        <taxon>Agaricomycotina</taxon>
        <taxon>Agaricomycetes</taxon>
        <taxon>Agaricomycetidae</taxon>
        <taxon>Agaricales</taxon>
        <taxon>Marasmiineae</taxon>
        <taxon>Mycenaceae</taxon>
        <taxon>Mycena</taxon>
    </lineage>
</organism>
<dbReference type="Proteomes" id="UP001218188">
    <property type="component" value="Unassembled WGS sequence"/>
</dbReference>
<accession>A0AAD6WR86</accession>